<dbReference type="PANTHER" id="PTHR45843">
    <property type="entry name" value="PEPTIDYL-PROLYL CIS-TRANS ISOMERASE-LIKE 4"/>
    <property type="match status" value="1"/>
</dbReference>
<dbReference type="EC" id="5.2.1.8" evidence="7"/>
<dbReference type="InterPro" id="IPR035542">
    <property type="entry name" value="CRIP"/>
</dbReference>
<evidence type="ECO:0000259" key="8">
    <source>
        <dbReference type="PROSITE" id="PS50072"/>
    </source>
</evidence>
<dbReference type="CDD" id="cd01921">
    <property type="entry name" value="cyclophilin_RRM"/>
    <property type="match status" value="1"/>
</dbReference>
<accession>A0A3R7SJT1</accession>
<keyword evidence="10" id="KW-1185">Reference proteome</keyword>
<comment type="subcellular location">
    <subcellularLocation>
        <location evidence="2">Nucleus</location>
    </subcellularLocation>
</comment>
<evidence type="ECO:0000313" key="9">
    <source>
        <dbReference type="EMBL" id="ROT63989.1"/>
    </source>
</evidence>
<dbReference type="PANTHER" id="PTHR45843:SF1">
    <property type="entry name" value="PEPTIDYL-PROLYL CIS-TRANS ISOMERASE-LIKE 4"/>
    <property type="match status" value="1"/>
</dbReference>
<dbReference type="GO" id="GO:0005634">
    <property type="term" value="C:nucleus"/>
    <property type="evidence" value="ECO:0007669"/>
    <property type="project" value="UniProtKB-SubCell"/>
</dbReference>
<sequence>MSVVIETTIGDITVDLFTEERPRTCLNFLKLCKMKYYNLHLIYSVERNFIAQTGDPSASGHGGSSVFQKMYGDQARFYEGEKLPIMKHSGLGTVSMVSCGSHLFGSQFFITLGENLDSLDAEHLVFGQVVEGLEVLNKLNQSLTDDKNRPYQDIRISHTVVLEDPYPDPDSLEFPEESPRLSQDVFESDYIAADEAIDDNEGKSMEEIQEEIAQREAKARSTILEMVGDLPDSDMAPPENVLFVCKLNPVTTSEDLEIIFSRFGKINSCE</sequence>
<dbReference type="AlphaFoldDB" id="A0A3R7SJT1"/>
<dbReference type="Pfam" id="PF00160">
    <property type="entry name" value="Pro_isomerase"/>
    <property type="match status" value="1"/>
</dbReference>
<dbReference type="FunFam" id="2.40.100.10:FF:000015">
    <property type="entry name" value="Peptidyl-prolyl cis-trans isomerase"/>
    <property type="match status" value="1"/>
</dbReference>
<keyword evidence="6" id="KW-0539">Nucleus</keyword>
<dbReference type="GO" id="GO:0003723">
    <property type="term" value="F:RNA binding"/>
    <property type="evidence" value="ECO:0007669"/>
    <property type="project" value="UniProtKB-KW"/>
</dbReference>
<organism evidence="9 10">
    <name type="scientific">Penaeus vannamei</name>
    <name type="common">Whiteleg shrimp</name>
    <name type="synonym">Litopenaeus vannamei</name>
    <dbReference type="NCBI Taxonomy" id="6689"/>
    <lineage>
        <taxon>Eukaryota</taxon>
        <taxon>Metazoa</taxon>
        <taxon>Ecdysozoa</taxon>
        <taxon>Arthropoda</taxon>
        <taxon>Crustacea</taxon>
        <taxon>Multicrustacea</taxon>
        <taxon>Malacostraca</taxon>
        <taxon>Eumalacostraca</taxon>
        <taxon>Eucarida</taxon>
        <taxon>Decapoda</taxon>
        <taxon>Dendrobranchiata</taxon>
        <taxon>Penaeoidea</taxon>
        <taxon>Penaeidae</taxon>
        <taxon>Penaeus</taxon>
    </lineage>
</organism>
<dbReference type="OrthoDB" id="2083at2759"/>
<name>A0A3R7SJT1_PENVA</name>
<comment type="caution">
    <text evidence="9">The sequence shown here is derived from an EMBL/GenBank/DDBJ whole genome shotgun (WGS) entry which is preliminary data.</text>
</comment>
<evidence type="ECO:0000256" key="3">
    <source>
        <dbReference type="ARBA" id="ARBA00022884"/>
    </source>
</evidence>
<dbReference type="InterPro" id="IPR035538">
    <property type="entry name" value="Cyclophilin_PPIL4"/>
</dbReference>
<feature type="domain" description="PPIase cyclophilin-type" evidence="8">
    <location>
        <begin position="6"/>
        <end position="161"/>
    </location>
</feature>
<keyword evidence="4 7" id="KW-0697">Rotamase</keyword>
<dbReference type="InterPro" id="IPR029000">
    <property type="entry name" value="Cyclophilin-like_dom_sf"/>
</dbReference>
<reference evidence="9 10" key="2">
    <citation type="submission" date="2019-01" db="EMBL/GenBank/DDBJ databases">
        <title>The decoding of complex shrimp genome reveals the adaptation for benthos swimmer, frequently molting mechanism and breeding impact on genome.</title>
        <authorList>
            <person name="Sun Y."/>
            <person name="Gao Y."/>
            <person name="Yu Y."/>
        </authorList>
    </citation>
    <scope>NUCLEOTIDE SEQUENCE [LARGE SCALE GENOMIC DNA]</scope>
    <source>
        <tissue evidence="9">Muscle</tissue>
    </source>
</reference>
<dbReference type="SUPFAM" id="SSF50891">
    <property type="entry name" value="Cyclophilin-like"/>
    <property type="match status" value="1"/>
</dbReference>
<dbReference type="Gene3D" id="3.30.70.330">
    <property type="match status" value="1"/>
</dbReference>
<dbReference type="InterPro" id="IPR035979">
    <property type="entry name" value="RBD_domain_sf"/>
</dbReference>
<proteinExistence type="inferred from homology"/>
<dbReference type="InterPro" id="IPR012677">
    <property type="entry name" value="Nucleotide-bd_a/b_plait_sf"/>
</dbReference>
<keyword evidence="5 7" id="KW-0413">Isomerase</keyword>
<dbReference type="STRING" id="6689.A0A3R7SJT1"/>
<evidence type="ECO:0000256" key="2">
    <source>
        <dbReference type="ARBA" id="ARBA00004123"/>
    </source>
</evidence>
<evidence type="ECO:0000313" key="10">
    <source>
        <dbReference type="Proteomes" id="UP000283509"/>
    </source>
</evidence>
<reference evidence="9 10" key="1">
    <citation type="submission" date="2018-04" db="EMBL/GenBank/DDBJ databases">
        <authorList>
            <person name="Zhang X."/>
            <person name="Yuan J."/>
            <person name="Li F."/>
            <person name="Xiang J."/>
        </authorList>
    </citation>
    <scope>NUCLEOTIDE SEQUENCE [LARGE SCALE GENOMIC DNA]</scope>
    <source>
        <tissue evidence="9">Muscle</tissue>
    </source>
</reference>
<gene>
    <name evidence="9" type="ORF">C7M84_018091</name>
</gene>
<protein>
    <recommendedName>
        <fullName evidence="7">Peptidyl-prolyl cis-trans isomerase</fullName>
        <shortName evidence="7">PPIase</shortName>
        <ecNumber evidence="7">5.2.1.8</ecNumber>
    </recommendedName>
</protein>
<dbReference type="GO" id="GO:0003755">
    <property type="term" value="F:peptidyl-prolyl cis-trans isomerase activity"/>
    <property type="evidence" value="ECO:0007669"/>
    <property type="project" value="UniProtKB-UniRule"/>
</dbReference>
<comment type="similarity">
    <text evidence="7">Belongs to the cyclophilin-type PPIase family.</text>
</comment>
<dbReference type="PROSITE" id="PS50072">
    <property type="entry name" value="CSA_PPIASE_2"/>
    <property type="match status" value="1"/>
</dbReference>
<dbReference type="EMBL" id="QCYY01003347">
    <property type="protein sequence ID" value="ROT63989.1"/>
    <property type="molecule type" value="Genomic_DNA"/>
</dbReference>
<dbReference type="Proteomes" id="UP000283509">
    <property type="component" value="Unassembled WGS sequence"/>
</dbReference>
<dbReference type="SUPFAM" id="SSF54928">
    <property type="entry name" value="RNA-binding domain, RBD"/>
    <property type="match status" value="1"/>
</dbReference>
<evidence type="ECO:0000256" key="6">
    <source>
        <dbReference type="ARBA" id="ARBA00023242"/>
    </source>
</evidence>
<keyword evidence="3" id="KW-0694">RNA-binding</keyword>
<evidence type="ECO:0000256" key="7">
    <source>
        <dbReference type="RuleBase" id="RU363019"/>
    </source>
</evidence>
<evidence type="ECO:0000256" key="4">
    <source>
        <dbReference type="ARBA" id="ARBA00023110"/>
    </source>
</evidence>
<evidence type="ECO:0000256" key="5">
    <source>
        <dbReference type="ARBA" id="ARBA00023235"/>
    </source>
</evidence>
<comment type="function">
    <text evidence="7">PPIases accelerate the folding of proteins. It catalyzes the cis-trans isomerization of proline imidic peptide bonds in oligopeptides.</text>
</comment>
<dbReference type="PRINTS" id="PR00153">
    <property type="entry name" value="CSAPPISMRASE"/>
</dbReference>
<dbReference type="Gene3D" id="2.40.100.10">
    <property type="entry name" value="Cyclophilin-like"/>
    <property type="match status" value="1"/>
</dbReference>
<comment type="catalytic activity">
    <reaction evidence="1 7">
        <text>[protein]-peptidylproline (omega=180) = [protein]-peptidylproline (omega=0)</text>
        <dbReference type="Rhea" id="RHEA:16237"/>
        <dbReference type="Rhea" id="RHEA-COMP:10747"/>
        <dbReference type="Rhea" id="RHEA-COMP:10748"/>
        <dbReference type="ChEBI" id="CHEBI:83833"/>
        <dbReference type="ChEBI" id="CHEBI:83834"/>
        <dbReference type="EC" id="5.2.1.8"/>
    </reaction>
</comment>
<evidence type="ECO:0000256" key="1">
    <source>
        <dbReference type="ARBA" id="ARBA00000971"/>
    </source>
</evidence>
<dbReference type="InterPro" id="IPR002130">
    <property type="entry name" value="Cyclophilin-type_PPIase_dom"/>
</dbReference>